<feature type="transmembrane region" description="Helical" evidence="1">
    <location>
        <begin position="63"/>
        <end position="81"/>
    </location>
</feature>
<dbReference type="PANTHER" id="PTHR40031:SF1">
    <property type="entry name" value="MEMBRANE-BOUND METAL-DEPENDENT HYDROLASE"/>
    <property type="match status" value="1"/>
</dbReference>
<feature type="transmembrane region" description="Helical" evidence="1">
    <location>
        <begin position="160"/>
        <end position="180"/>
    </location>
</feature>
<dbReference type="EMBL" id="CAPB01000011">
    <property type="protein sequence ID" value="CCO93390.1"/>
    <property type="molecule type" value="Genomic_DNA"/>
</dbReference>
<gene>
    <name evidence="2" type="ORF">BN437_1451</name>
</gene>
<protein>
    <recommendedName>
        <fullName evidence="4">Inner membrane protein</fullName>
    </recommendedName>
</protein>
<dbReference type="InterPro" id="IPR053170">
    <property type="entry name" value="Transcription_regulator"/>
</dbReference>
<organism evidence="2 3">
    <name type="scientific">Erwinia amylovora NBRC 12687 = CFBP 1232</name>
    <dbReference type="NCBI Taxonomy" id="1219359"/>
    <lineage>
        <taxon>Bacteria</taxon>
        <taxon>Pseudomonadati</taxon>
        <taxon>Pseudomonadota</taxon>
        <taxon>Gammaproteobacteria</taxon>
        <taxon>Enterobacterales</taxon>
        <taxon>Erwiniaceae</taxon>
        <taxon>Erwinia</taxon>
    </lineage>
</organism>
<dbReference type="RefSeq" id="WP_004157016.1">
    <property type="nucleotide sequence ID" value="NZ_BAYW01000002.1"/>
</dbReference>
<proteinExistence type="predicted"/>
<dbReference type="GeneID" id="97605702"/>
<reference evidence="2 3" key="1">
    <citation type="submission" date="2012-11" db="EMBL/GenBank/DDBJ databases">
        <authorList>
            <person name="Linke B."/>
        </authorList>
    </citation>
    <scope>NUCLEOTIDE SEQUENCE [LARGE SCALE GENOMIC DNA]</scope>
    <source>
        <strain evidence="3">CFBP 1232</strain>
    </source>
</reference>
<evidence type="ECO:0008006" key="4">
    <source>
        <dbReference type="Google" id="ProtNLM"/>
    </source>
</evidence>
<dbReference type="Pfam" id="PF04307">
    <property type="entry name" value="YdjM"/>
    <property type="match status" value="1"/>
</dbReference>
<dbReference type="InterPro" id="IPR007404">
    <property type="entry name" value="YdjM-like"/>
</dbReference>
<sequence>MDFVSQLILGAAVTVALLGRRMQVWQAALVGVVCGTLPDLDMFIDRGDAIRNMTQHRTDSHSLLWLTLISPLLACLLWRIFRQPPEFARWWTAVWLALMTHPLLDLTTVYGTQLALPFTDRPFAIGCMSVTDPLYTLPLLVGLVAALLWRNRSGWRCNSFGLIFSCLYLAWSMAAQTWVIQVAHRQLLLHHGDVRQLLVTPTAFNTLQWRIVVMTPESYLEGFYSLLNPLKPLVLRTHARGWELYQQYSANQYVQRVAWFSRGFFAIKRVNNRVEITDLRIGEEAAYPFSFDLGPEPLDDTPAIPERVGFERLPLRKALDKLWSRF</sequence>
<dbReference type="PANTHER" id="PTHR40031">
    <property type="entry name" value="HYPOTHETICAL MEMBRANE SPANNING PROTEIN"/>
    <property type="match status" value="1"/>
</dbReference>
<dbReference type="Proteomes" id="UP000013111">
    <property type="component" value="Unassembled WGS sequence"/>
</dbReference>
<keyword evidence="1" id="KW-0472">Membrane</keyword>
<evidence type="ECO:0000256" key="1">
    <source>
        <dbReference type="SAM" id="Phobius"/>
    </source>
</evidence>
<keyword evidence="1" id="KW-1133">Transmembrane helix</keyword>
<dbReference type="AlphaFoldDB" id="A0A831EQ89"/>
<evidence type="ECO:0000313" key="3">
    <source>
        <dbReference type="Proteomes" id="UP000013111"/>
    </source>
</evidence>
<name>A0A831EQ89_ERWAM</name>
<feature type="transmembrane region" description="Helical" evidence="1">
    <location>
        <begin position="123"/>
        <end position="148"/>
    </location>
</feature>
<feature type="transmembrane region" description="Helical" evidence="1">
    <location>
        <begin position="93"/>
        <end position="111"/>
    </location>
</feature>
<keyword evidence="1" id="KW-0812">Transmembrane</keyword>
<evidence type="ECO:0000313" key="2">
    <source>
        <dbReference type="EMBL" id="CCO93390.1"/>
    </source>
</evidence>
<comment type="caution">
    <text evidence="2">The sequence shown here is derived from an EMBL/GenBank/DDBJ whole genome shotgun (WGS) entry which is preliminary data.</text>
</comment>
<reference evidence="2 3" key="2">
    <citation type="submission" date="2013-04" db="EMBL/GenBank/DDBJ databases">
        <title>Comparative genomics of 12 strains of Erwinia amylovora identifies a pan-genome with a large conserved core and provides insights into host specificity.</title>
        <authorList>
            <person name="Mann R.A."/>
            <person name="Smits T.H.M."/>
            <person name="Buehlmann A."/>
            <person name="Blom J."/>
            <person name="Goesmann A."/>
            <person name="Frey J.E."/>
            <person name="Plummer K.M."/>
            <person name="Beer S.V."/>
            <person name="Luck J."/>
            <person name="Duffy B."/>
            <person name="Rodoni B."/>
        </authorList>
    </citation>
    <scope>NUCLEOTIDE SEQUENCE [LARGE SCALE GENOMIC DNA]</scope>
    <source>
        <strain evidence="3">CFBP 1232</strain>
    </source>
</reference>
<accession>A0A831EQ89</accession>